<keyword evidence="4" id="KW-1185">Reference proteome</keyword>
<evidence type="ECO:0000313" key="3">
    <source>
        <dbReference type="EMBL" id="SBT54775.1"/>
    </source>
</evidence>
<evidence type="ECO:0000256" key="1">
    <source>
        <dbReference type="SAM" id="MobiDB-lite"/>
    </source>
</evidence>
<feature type="domain" description="GerMN" evidence="2">
    <location>
        <begin position="215"/>
        <end position="299"/>
    </location>
</feature>
<reference evidence="3 4" key="1">
    <citation type="submission" date="2016-06" db="EMBL/GenBank/DDBJ databases">
        <authorList>
            <person name="Kjaerup R.B."/>
            <person name="Dalgaard T.S."/>
            <person name="Juul-Madsen H.R."/>
        </authorList>
    </citation>
    <scope>NUCLEOTIDE SEQUENCE [LARGE SCALE GENOMIC DNA]</scope>
    <source>
        <strain evidence="3 4">DSM 45248</strain>
    </source>
</reference>
<dbReference type="Pfam" id="PF10647">
    <property type="entry name" value="Gmad1"/>
    <property type="match status" value="1"/>
</dbReference>
<accession>A0A1A9AF94</accession>
<proteinExistence type="predicted"/>
<dbReference type="Proteomes" id="UP000198765">
    <property type="component" value="Chromosome I"/>
</dbReference>
<evidence type="ECO:0000313" key="4">
    <source>
        <dbReference type="Proteomes" id="UP000198765"/>
    </source>
</evidence>
<dbReference type="InterPro" id="IPR059026">
    <property type="entry name" value="LpqB_N"/>
</dbReference>
<dbReference type="SMART" id="SM00909">
    <property type="entry name" value="Germane"/>
    <property type="match status" value="1"/>
</dbReference>
<dbReference type="Pfam" id="PF10646">
    <property type="entry name" value="Germane"/>
    <property type="match status" value="1"/>
</dbReference>
<gene>
    <name evidence="3" type="ORF">GA0070621_5692</name>
</gene>
<dbReference type="InterPro" id="IPR018910">
    <property type="entry name" value="LpqB_C"/>
</dbReference>
<evidence type="ECO:0000259" key="2">
    <source>
        <dbReference type="SMART" id="SM00909"/>
    </source>
</evidence>
<dbReference type="PATRIC" id="fig|299146.4.peg.5873"/>
<sequence>MAALLAGVLLPAGLAGCGIPHETEVQVDGRPSRAAEAGALNGTGAEPPSQAASSEPAQFIRNYLSAAAGEREQAYARAKKFIAPESQNLLKEKPQSSEVELTVVRLREEPVVSPPSNDPFSEVTVTVQQVGVLRADGTLAPPVEIQTKYVFHLRSADAGGTGLFITDPPKVLLLSDTALRRFYGTHTIYFWNSDQTRLVPDQRYLPSTVPTERRVTEVVKWLAGGPPDWLAQGVTRLPAGTTPINNATGADDHWEVNLTMPGATEFRLARLATQLAWSLQDFTGELQLKIQNQNRRTVDLKQARDEFALYPPPGAPERFCVYDGVIHPVSVAGETSGPVPLSEKFNKGVVSAALNRVGDEVLAALVVTRSDRRQRLMVGSDPAPVTLLNGSGEWYGSIGRPTWLRSLDQDHPTGLVVADGGLYRFDGMAAMTPISLGVPGKVSAVASSFDGHRIALIIGGELYVAPLSVDGNAVTVNQPRRLATLLTGLTVVDWYAANELVFAGNEAGRPAIYQTTVDGGLEAPLKQRIGAEVTELAAYPGGTVGAPPPVMYETNKAAFRNDPFEIIKREQVLDLPEPSASPGVRSPNPTAPFFLY</sequence>
<name>A0A1A9AF94_9ACTN</name>
<dbReference type="EMBL" id="LT594324">
    <property type="protein sequence ID" value="SBT54775.1"/>
    <property type="molecule type" value="Genomic_DNA"/>
</dbReference>
<feature type="region of interest" description="Disordered" evidence="1">
    <location>
        <begin position="577"/>
        <end position="596"/>
    </location>
</feature>
<protein>
    <submittedName>
        <fullName evidence="3">Sporulation and spore germination</fullName>
    </submittedName>
</protein>
<dbReference type="InterPro" id="IPR019606">
    <property type="entry name" value="GerMN"/>
</dbReference>
<dbReference type="Pfam" id="PF25976">
    <property type="entry name" value="LpqB_N"/>
    <property type="match status" value="1"/>
</dbReference>
<organism evidence="3 4">
    <name type="scientific">Micromonospora narathiwatensis</name>
    <dbReference type="NCBI Taxonomy" id="299146"/>
    <lineage>
        <taxon>Bacteria</taxon>
        <taxon>Bacillati</taxon>
        <taxon>Actinomycetota</taxon>
        <taxon>Actinomycetes</taxon>
        <taxon>Micromonosporales</taxon>
        <taxon>Micromonosporaceae</taxon>
        <taxon>Micromonospora</taxon>
    </lineage>
</organism>
<dbReference type="AlphaFoldDB" id="A0A1A9AF94"/>